<sequence>MCKNHHLFHTCGCPVIDPETGEEENEIARCRAGKLLQRPKHKVDMANTPKSFGELPSNALPDKETQDFCASIRKRFRHVEVQGKKRGCTLKPSHCYIWADAMSREYNCCSFAVGELEEKLRPSPGGSWTWSTGGTGIAGHAATVHAHRILDAAAGCAPPGSGGFLVISHCRRFSSIPGRTSARYHWGIVKIKYPRHRERLEHLDAELTRTRSGRILKRTQASHP</sequence>
<dbReference type="STRING" id="155417.A0A4Q4T9P2"/>
<keyword evidence="2" id="KW-1185">Reference proteome</keyword>
<dbReference type="OrthoDB" id="4597017at2759"/>
<gene>
    <name evidence="1" type="ORF">DL764_006107</name>
</gene>
<organism evidence="1 2">
    <name type="scientific">Monosporascus ibericus</name>
    <dbReference type="NCBI Taxonomy" id="155417"/>
    <lineage>
        <taxon>Eukaryota</taxon>
        <taxon>Fungi</taxon>
        <taxon>Dikarya</taxon>
        <taxon>Ascomycota</taxon>
        <taxon>Pezizomycotina</taxon>
        <taxon>Sordariomycetes</taxon>
        <taxon>Xylariomycetidae</taxon>
        <taxon>Xylariales</taxon>
        <taxon>Xylariales incertae sedis</taxon>
        <taxon>Monosporascus</taxon>
    </lineage>
</organism>
<dbReference type="EMBL" id="QJNU01000349">
    <property type="protein sequence ID" value="RYP01733.1"/>
    <property type="molecule type" value="Genomic_DNA"/>
</dbReference>
<proteinExistence type="predicted"/>
<evidence type="ECO:0000313" key="1">
    <source>
        <dbReference type="EMBL" id="RYP01733.1"/>
    </source>
</evidence>
<accession>A0A4Q4T9P2</accession>
<evidence type="ECO:0000313" key="2">
    <source>
        <dbReference type="Proteomes" id="UP000293360"/>
    </source>
</evidence>
<reference evidence="1 2" key="1">
    <citation type="submission" date="2018-06" db="EMBL/GenBank/DDBJ databases">
        <title>Complete Genomes of Monosporascus.</title>
        <authorList>
            <person name="Robinson A.J."/>
            <person name="Natvig D.O."/>
        </authorList>
    </citation>
    <scope>NUCLEOTIDE SEQUENCE [LARGE SCALE GENOMIC DNA]</scope>
    <source>
        <strain evidence="1 2">CBS 110550</strain>
    </source>
</reference>
<dbReference type="Proteomes" id="UP000293360">
    <property type="component" value="Unassembled WGS sequence"/>
</dbReference>
<dbReference type="AlphaFoldDB" id="A0A4Q4T9P2"/>
<name>A0A4Q4T9P2_9PEZI</name>
<comment type="caution">
    <text evidence="1">The sequence shown here is derived from an EMBL/GenBank/DDBJ whole genome shotgun (WGS) entry which is preliminary data.</text>
</comment>
<protein>
    <submittedName>
        <fullName evidence="1">Uncharacterized protein</fullName>
    </submittedName>
</protein>